<dbReference type="EMBL" id="CP002431">
    <property type="protein sequence ID" value="ADU62537.1"/>
    <property type="molecule type" value="Genomic_DNA"/>
</dbReference>
<reference evidence="2" key="1">
    <citation type="submission" date="2010-12" db="EMBL/GenBank/DDBJ databases">
        <title>Complete sequence of Desulfovibrio aespoeensis Aspo-2.</title>
        <authorList>
            <consortium name="US DOE Joint Genome Institute"/>
            <person name="Lucas S."/>
            <person name="Copeland A."/>
            <person name="Lapidus A."/>
            <person name="Cheng J.-F."/>
            <person name="Goodwin L."/>
            <person name="Pitluck S."/>
            <person name="Chertkov O."/>
            <person name="Misra M."/>
            <person name="Detter J.C."/>
            <person name="Han C."/>
            <person name="Tapia R."/>
            <person name="Land M."/>
            <person name="Hauser L."/>
            <person name="Kyrpides N."/>
            <person name="Ivanova N."/>
            <person name="Ovchinnikova G."/>
            <person name="Pedersen K."/>
            <person name="Jagevall S."/>
            <person name="Hazen T."/>
            <person name="Woyke T."/>
        </authorList>
    </citation>
    <scope>NUCLEOTIDE SEQUENCE [LARGE SCALE GENOMIC DNA]</scope>
    <source>
        <strain evidence="2">ATCC 700646 / DSM 10631 / Aspo-2</strain>
    </source>
</reference>
<evidence type="ECO:0000313" key="2">
    <source>
        <dbReference type="Proteomes" id="UP000002191"/>
    </source>
</evidence>
<dbReference type="HOGENOM" id="CLU_3198896_0_0_7"/>
<dbReference type="STRING" id="643562.Daes_1523"/>
<dbReference type="KEGG" id="das:Daes_1523"/>
<protein>
    <submittedName>
        <fullName evidence="1">Uncharacterized protein</fullName>
    </submittedName>
</protein>
<dbReference type="AlphaFoldDB" id="E6VWN6"/>
<keyword evidence="2" id="KW-1185">Reference proteome</keyword>
<proteinExistence type="predicted"/>
<reference evidence="1 2" key="2">
    <citation type="journal article" date="2014" name="Genome Announc.">
        <title>Complete Genome Sequence of the Subsurface, Mesophilic Sulfate-Reducing Bacterium Desulfovibrio aespoeensis Aspo-2.</title>
        <authorList>
            <person name="Pedersen K."/>
            <person name="Bengtsson A."/>
            <person name="Edlund J."/>
            <person name="Rabe L."/>
            <person name="Hazen T."/>
            <person name="Chakraborty R."/>
            <person name="Goodwin L."/>
            <person name="Shapiro N."/>
        </authorList>
    </citation>
    <scope>NUCLEOTIDE SEQUENCE [LARGE SCALE GENOMIC DNA]</scope>
    <source>
        <strain evidence="2">ATCC 700646 / DSM 10631 / Aspo-2</strain>
    </source>
</reference>
<evidence type="ECO:0000313" key="1">
    <source>
        <dbReference type="EMBL" id="ADU62537.1"/>
    </source>
</evidence>
<dbReference type="Proteomes" id="UP000002191">
    <property type="component" value="Chromosome"/>
</dbReference>
<organism evidence="1 2">
    <name type="scientific">Pseudodesulfovibrio aespoeensis (strain ATCC 700646 / DSM 10631 / Aspo-2)</name>
    <name type="common">Desulfovibrio aespoeensis</name>
    <dbReference type="NCBI Taxonomy" id="643562"/>
    <lineage>
        <taxon>Bacteria</taxon>
        <taxon>Pseudomonadati</taxon>
        <taxon>Thermodesulfobacteriota</taxon>
        <taxon>Desulfovibrionia</taxon>
        <taxon>Desulfovibrionales</taxon>
        <taxon>Desulfovibrionaceae</taxon>
    </lineage>
</organism>
<dbReference type="RefSeq" id="WP_013514464.1">
    <property type="nucleotide sequence ID" value="NC_014844.1"/>
</dbReference>
<sequence>MGIRLTARELLNYEMPMNSHQNRFGFFFFFGFRFFRSACGLGVCE</sequence>
<gene>
    <name evidence="1" type="ordered locus">Daes_1523</name>
</gene>
<name>E6VWN6_PSEA9</name>
<accession>E6VWN6</accession>